<dbReference type="InterPro" id="IPR013155">
    <property type="entry name" value="M/V/L/I-tRNA-synth_anticd-bd"/>
</dbReference>
<dbReference type="InterPro" id="IPR014729">
    <property type="entry name" value="Rossmann-like_a/b/a_fold"/>
</dbReference>
<dbReference type="PROSITE" id="PS00178">
    <property type="entry name" value="AA_TRNA_LIGASE_I"/>
    <property type="match status" value="1"/>
</dbReference>
<dbReference type="GO" id="GO:0002161">
    <property type="term" value="F:aminoacyl-tRNA deacylase activity"/>
    <property type="evidence" value="ECO:0007669"/>
    <property type="project" value="InterPro"/>
</dbReference>
<feature type="active site" description="Proton donor/acceptor" evidence="16">
    <location>
        <position position="597"/>
    </location>
</feature>
<feature type="domain" description="Methionyl/Valyl/Leucyl/Isoleucyl-tRNA synthetase anticodon-binding" evidence="19">
    <location>
        <begin position="912"/>
        <end position="1061"/>
    </location>
</feature>
<proteinExistence type="inferred from homology"/>
<dbReference type="GO" id="GO:0004822">
    <property type="term" value="F:isoleucine-tRNA ligase activity"/>
    <property type="evidence" value="ECO:0007669"/>
    <property type="project" value="UniProtKB-UniRule"/>
</dbReference>
<evidence type="ECO:0000256" key="16">
    <source>
        <dbReference type="PIRSR" id="PIRSR613078-1"/>
    </source>
</evidence>
<evidence type="ECO:0000256" key="12">
    <source>
        <dbReference type="ARBA" id="ARBA00023146"/>
    </source>
</evidence>
<evidence type="ECO:0000259" key="19">
    <source>
        <dbReference type="Pfam" id="PF08264"/>
    </source>
</evidence>
<keyword evidence="8 15" id="KW-0547">Nucleotide-binding</keyword>
<dbReference type="InterPro" id="IPR009080">
    <property type="entry name" value="tRNAsynth_Ia_anticodon-bd"/>
</dbReference>
<dbReference type="SUPFAM" id="SSF52374">
    <property type="entry name" value="Nucleotidylyl transferase"/>
    <property type="match status" value="1"/>
</dbReference>
<dbReference type="InterPro" id="IPR029033">
    <property type="entry name" value="His_PPase_superfam"/>
</dbReference>
<dbReference type="CDD" id="cd07961">
    <property type="entry name" value="Anticodon_Ia_Ile_ABEc"/>
    <property type="match status" value="1"/>
</dbReference>
<keyword evidence="5 15" id="KW-0963">Cytoplasm</keyword>
<dbReference type="Pfam" id="PF08264">
    <property type="entry name" value="Anticodon_1"/>
    <property type="match status" value="1"/>
</dbReference>
<organism evidence="20 21">
    <name type="scientific">Candidatus Taylorbacteria bacterium RIFCSPLOWO2_02_FULL_46_40</name>
    <dbReference type="NCBI Taxonomy" id="1802329"/>
    <lineage>
        <taxon>Bacteria</taxon>
        <taxon>Candidatus Tayloriibacteriota</taxon>
    </lineage>
</organism>
<evidence type="ECO:0000256" key="15">
    <source>
        <dbReference type="HAMAP-Rule" id="MF_02003"/>
    </source>
</evidence>
<comment type="function">
    <text evidence="13 15">Catalyzes the attachment of isoleucine to tRNA(Ile). As IleRS can inadvertently accommodate and process structurally similar amino acids such as valine, to avoid such errors it has two additional distinct tRNA(Ile)-dependent editing activities. One activity is designated as 'pretransfer' editing and involves the hydrolysis of activated Val-AMP. The other activity is designated 'posttransfer' editing and involves deacylation of mischarged Val-tRNA(Ile).</text>
</comment>
<evidence type="ECO:0000313" key="20">
    <source>
        <dbReference type="EMBL" id="OHA41169.1"/>
    </source>
</evidence>
<reference evidence="20 21" key="1">
    <citation type="journal article" date="2016" name="Nat. Commun.">
        <title>Thousands of microbial genomes shed light on interconnected biogeochemical processes in an aquifer system.</title>
        <authorList>
            <person name="Anantharaman K."/>
            <person name="Brown C.T."/>
            <person name="Hug L.A."/>
            <person name="Sharon I."/>
            <person name="Castelle C.J."/>
            <person name="Probst A.J."/>
            <person name="Thomas B.C."/>
            <person name="Singh A."/>
            <person name="Wilkins M.J."/>
            <person name="Karaoz U."/>
            <person name="Brodie E.L."/>
            <person name="Williams K.H."/>
            <person name="Hubbard S.S."/>
            <person name="Banfield J.F."/>
        </authorList>
    </citation>
    <scope>NUCLEOTIDE SEQUENCE [LARGE SCALE GENOMIC DNA]</scope>
</reference>
<comment type="subunit">
    <text evidence="4 15">Monomer.</text>
</comment>
<dbReference type="SMART" id="SM00855">
    <property type="entry name" value="PGAM"/>
    <property type="match status" value="1"/>
</dbReference>
<evidence type="ECO:0000256" key="2">
    <source>
        <dbReference type="ARBA" id="ARBA00004496"/>
    </source>
</evidence>
<keyword evidence="11 15" id="KW-0648">Protein biosynthesis</keyword>
<dbReference type="Proteomes" id="UP000176429">
    <property type="component" value="Unassembled WGS sequence"/>
</dbReference>
<feature type="domain" description="Aminoacyl-tRNA synthetase class Ia" evidence="18">
    <location>
        <begin position="712"/>
        <end position="861"/>
    </location>
</feature>
<keyword evidence="9 15" id="KW-0862">Zinc</keyword>
<evidence type="ECO:0000256" key="13">
    <source>
        <dbReference type="ARBA" id="ARBA00025217"/>
    </source>
</evidence>
<dbReference type="PANTHER" id="PTHR42780">
    <property type="entry name" value="SOLEUCYL-TRNA SYNTHETASE"/>
    <property type="match status" value="1"/>
</dbReference>
<dbReference type="SUPFAM" id="SSF50677">
    <property type="entry name" value="ValRS/IleRS/LeuRS editing domain"/>
    <property type="match status" value="1"/>
</dbReference>
<feature type="binding site" evidence="17">
    <location>
        <begin position="518"/>
        <end position="525"/>
    </location>
    <ligand>
        <name>substrate</name>
    </ligand>
</feature>
<evidence type="ECO:0000256" key="14">
    <source>
        <dbReference type="ARBA" id="ARBA00048359"/>
    </source>
</evidence>
<feature type="domain" description="Aminoacyl-tRNA synthetase class Ia" evidence="18">
    <location>
        <begin position="21"/>
        <end position="504"/>
    </location>
</feature>
<comment type="subcellular location">
    <subcellularLocation>
        <location evidence="2 15">Cytoplasm</location>
    </subcellularLocation>
</comment>
<dbReference type="EC" id="6.1.1.5" evidence="15"/>
<dbReference type="Pfam" id="PF00133">
    <property type="entry name" value="tRNA-synt_1"/>
    <property type="match status" value="2"/>
</dbReference>
<evidence type="ECO:0000256" key="17">
    <source>
        <dbReference type="PIRSR" id="PIRSR613078-2"/>
    </source>
</evidence>
<evidence type="ECO:0000256" key="3">
    <source>
        <dbReference type="ARBA" id="ARBA00007078"/>
    </source>
</evidence>
<evidence type="ECO:0000256" key="10">
    <source>
        <dbReference type="ARBA" id="ARBA00022840"/>
    </source>
</evidence>
<comment type="caution">
    <text evidence="20">The sequence shown here is derived from an EMBL/GenBank/DDBJ whole genome shotgun (WGS) entry which is preliminary data.</text>
</comment>
<dbReference type="PANTHER" id="PTHR42780:SF1">
    <property type="entry name" value="ISOLEUCINE--TRNA LIGASE, CYTOPLASMIC"/>
    <property type="match status" value="1"/>
</dbReference>
<feature type="binding site" evidence="15">
    <location>
        <position position="827"/>
    </location>
    <ligand>
        <name>ATP</name>
        <dbReference type="ChEBI" id="CHEBI:30616"/>
    </ligand>
</feature>
<dbReference type="InterPro" id="IPR023586">
    <property type="entry name" value="Ile-tRNA-ligase_type2"/>
</dbReference>
<dbReference type="SUPFAM" id="SSF53254">
    <property type="entry name" value="Phosphoglycerate mutase-like"/>
    <property type="match status" value="1"/>
</dbReference>
<comment type="similarity">
    <text evidence="3 15">Belongs to the class-I aminoacyl-tRNA synthetase family. IleS type 2 subfamily.</text>
</comment>
<comment type="domain">
    <text evidence="15">IleRS has two distinct active sites: one for aminoacylation and one for editing. The misactivated valine is translocated from the active site to the editing site, which sterically excludes the correctly activated isoleucine. The single editing site contains two valyl binding pockets, one specific for each substrate (Val-AMP or Val-tRNA(Ile)).</text>
</comment>
<dbReference type="GO" id="GO:0006428">
    <property type="term" value="P:isoleucyl-tRNA aminoacylation"/>
    <property type="evidence" value="ECO:0007669"/>
    <property type="project" value="UniProtKB-UniRule"/>
</dbReference>
<dbReference type="Gene3D" id="2.170.220.10">
    <property type="match status" value="1"/>
</dbReference>
<dbReference type="GO" id="GO:0000049">
    <property type="term" value="F:tRNA binding"/>
    <property type="evidence" value="ECO:0007669"/>
    <property type="project" value="InterPro"/>
</dbReference>
<dbReference type="Gene3D" id="3.40.50.1240">
    <property type="entry name" value="Phosphoglycerate mutase-like"/>
    <property type="match status" value="1"/>
</dbReference>
<evidence type="ECO:0000256" key="6">
    <source>
        <dbReference type="ARBA" id="ARBA00022598"/>
    </source>
</evidence>
<evidence type="ECO:0000256" key="5">
    <source>
        <dbReference type="ARBA" id="ARBA00022490"/>
    </source>
</evidence>
<dbReference type="InterPro" id="IPR013078">
    <property type="entry name" value="His_Pase_superF_clade-1"/>
</dbReference>
<dbReference type="Pfam" id="PF19302">
    <property type="entry name" value="DUF5915"/>
    <property type="match status" value="1"/>
</dbReference>
<dbReference type="Gene3D" id="3.40.50.620">
    <property type="entry name" value="HUPs"/>
    <property type="match status" value="2"/>
</dbReference>
<dbReference type="InterPro" id="IPR002301">
    <property type="entry name" value="Ile-tRNA-ligase"/>
</dbReference>
<comment type="catalytic activity">
    <reaction evidence="14 15">
        <text>tRNA(Ile) + L-isoleucine + ATP = L-isoleucyl-tRNA(Ile) + AMP + diphosphate</text>
        <dbReference type="Rhea" id="RHEA:11060"/>
        <dbReference type="Rhea" id="RHEA-COMP:9666"/>
        <dbReference type="Rhea" id="RHEA-COMP:9695"/>
        <dbReference type="ChEBI" id="CHEBI:30616"/>
        <dbReference type="ChEBI" id="CHEBI:33019"/>
        <dbReference type="ChEBI" id="CHEBI:58045"/>
        <dbReference type="ChEBI" id="CHEBI:78442"/>
        <dbReference type="ChEBI" id="CHEBI:78528"/>
        <dbReference type="ChEBI" id="CHEBI:456215"/>
        <dbReference type="EC" id="6.1.1.5"/>
    </reaction>
</comment>
<gene>
    <name evidence="15" type="primary">ileS</name>
    <name evidence="20" type="ORF">A3H68_01410</name>
</gene>
<evidence type="ECO:0000259" key="18">
    <source>
        <dbReference type="Pfam" id="PF00133"/>
    </source>
</evidence>
<dbReference type="GO" id="GO:0005524">
    <property type="term" value="F:ATP binding"/>
    <property type="evidence" value="ECO:0007669"/>
    <property type="project" value="UniProtKB-UniRule"/>
</dbReference>
<feature type="binding site" evidence="17">
    <location>
        <position position="570"/>
    </location>
    <ligand>
        <name>substrate</name>
    </ligand>
</feature>
<evidence type="ECO:0000256" key="9">
    <source>
        <dbReference type="ARBA" id="ARBA00022833"/>
    </source>
</evidence>
<dbReference type="EMBL" id="MHSH01000037">
    <property type="protein sequence ID" value="OHA41169.1"/>
    <property type="molecule type" value="Genomic_DNA"/>
</dbReference>
<dbReference type="AlphaFoldDB" id="A0A1G2P0C9"/>
<accession>A0A1G2P0C9</accession>
<dbReference type="PRINTS" id="PR00984">
    <property type="entry name" value="TRNASYNTHILE"/>
</dbReference>
<dbReference type="InterPro" id="IPR002300">
    <property type="entry name" value="aa-tRNA-synth_Ia"/>
</dbReference>
<evidence type="ECO:0000313" key="21">
    <source>
        <dbReference type="Proteomes" id="UP000176429"/>
    </source>
</evidence>
<feature type="short sequence motif" description="'HIGH' region" evidence="15">
    <location>
        <begin position="51"/>
        <end position="61"/>
    </location>
</feature>
<dbReference type="InterPro" id="IPR033709">
    <property type="entry name" value="Anticodon_Ile_ABEc"/>
</dbReference>
<name>A0A1G2P0C9_9BACT</name>
<dbReference type="FunFam" id="3.40.50.620:FF:000063">
    <property type="entry name" value="Isoleucine--tRNA ligase"/>
    <property type="match status" value="1"/>
</dbReference>
<keyword evidence="12 15" id="KW-0030">Aminoacyl-tRNA synthetase</keyword>
<evidence type="ECO:0000256" key="8">
    <source>
        <dbReference type="ARBA" id="ARBA00022741"/>
    </source>
</evidence>
<dbReference type="InterPro" id="IPR009008">
    <property type="entry name" value="Val/Leu/Ile-tRNA-synth_edit"/>
</dbReference>
<dbReference type="HAMAP" id="MF_02003">
    <property type="entry name" value="Ile_tRNA_synth_type2"/>
    <property type="match status" value="1"/>
</dbReference>
<keyword evidence="10 15" id="KW-0067">ATP-binding</keyword>
<evidence type="ECO:0000256" key="11">
    <source>
        <dbReference type="ARBA" id="ARBA00022917"/>
    </source>
</evidence>
<dbReference type="GO" id="GO:0005737">
    <property type="term" value="C:cytoplasm"/>
    <property type="evidence" value="ECO:0007669"/>
    <property type="project" value="UniProtKB-SubCell"/>
</dbReference>
<dbReference type="Gene3D" id="3.90.740.10">
    <property type="entry name" value="Valyl/Leucyl/Isoleucyl-tRNA synthetase, editing domain"/>
    <property type="match status" value="1"/>
</dbReference>
<dbReference type="CDD" id="cd07067">
    <property type="entry name" value="HP_PGM_like"/>
    <property type="match status" value="1"/>
</dbReference>
<comment type="cofactor">
    <cofactor evidence="1 15">
        <name>Zn(2+)</name>
        <dbReference type="ChEBI" id="CHEBI:29105"/>
    </cofactor>
</comment>
<dbReference type="Gene3D" id="1.10.730.10">
    <property type="entry name" value="Isoleucyl-tRNA Synthetase, Domain 1"/>
    <property type="match status" value="1"/>
</dbReference>
<sequence length="1192" mass="134202">MTNEPTGKKQPKTFAEKELETLKFWEENKIFEKSLSKESPRGDFIFYDGPPFATGEPHYGHILAGTIKDVIPRFKTMQGYRAPRRWGWDCHGLPVENLIEKELGLKSKKDIEQIGVANFNEAARGSVMRYADIWKRVISRMGRWVDMEDDYKTMDTSYTESIWWAFKKLHERGLIYEGFKSMHLCPRCGTTLSNFEVSQGYKDIKDISVYVKFEAEKGEAGFIKTLPGEQIYLLVWTTTPWTLPGNVALAVNPDLTYAATRFNNNIYVLAKDRLEALSPVLPAGAGLSMQEFSGKKLLGLRYKPVFDYFQNARLPKIENAWKVQEADFVSAADGTGIVHIAPAFGEDDLELARKKELPVVSHVASDGRFTPDVKEFAGLSAKPKGDHTSTDKKIIESLERKNLLLSQKEITHSYPHCWRCDTPLLNYASASWFVKVSAIRDKLIEENKKIHWVPREVGEARFDNWLSGARDWAISRSRYWGAPIPVWKCDSCAKIKIIGGIGEIADVSKPRNEYVAVRHGEAENNAKGILNLDPSVENPLTEKGRSQAVAAGQELKKEKFDLIFCSPFQRTRETAEIIAEEIGFPKDRIAADERLREIVAPLFDGKASSSYAAAATRLQKFEAIPGGGENYSDIQIRAGKFLSDMERRYEGKKILIVSHEATIWLMESASKGYDPTEAAALWKGKDEYVKNAGILRIYFSSIPRNQKYRIDLHRPFIDSVVYPCGCGGQMRRIPEVFDCWFESGSMPFASNHYPFENLDTFDPEARKMLLHSPRGYPADFIAEGLDQTRGWFYSMLVLGTALFGHAPFKNVVVNGLILATDGRKMSKRLANYPEPSLIADKYGADSLRYYLLSSAVVSGEELRFNEKGVDEIQKKLVGRLENVVSFYELYANTQNSLAPRGAGNEQSNNVLDVWIEARLAECIKEVTSGLEKYEINRAARPLADFVDDLSTWYLRRSRDRFKGDNPEDNHFARKTTRNVLLEFSKILAPFMPFLAERVFRSFASHDLARGSESVHLQDWPLAGEISKEQADVLSKMRQVREFVSAGLLLRSNAGMKIRQPLGKMTVNADLSIPYLSLIQDELNVKSASFIGGQEEKTLLDTTLTPELVEEGTVRELLRAIQDLRKRAGLKPGQMVSLIVDTAESGQSVISRNANVIKKVASLEDIAFEPVASVEAVTVGGWDLGLKIKSCSK</sequence>
<dbReference type="SUPFAM" id="SSF47323">
    <property type="entry name" value="Anticodon-binding domain of a subclass of class I aminoacyl-tRNA synthetases"/>
    <property type="match status" value="1"/>
</dbReference>
<evidence type="ECO:0000256" key="7">
    <source>
        <dbReference type="ARBA" id="ARBA00022723"/>
    </source>
</evidence>
<feature type="active site" description="Tele-phosphohistidine intermediate" evidence="16">
    <location>
        <position position="519"/>
    </location>
</feature>
<dbReference type="InterPro" id="IPR001412">
    <property type="entry name" value="aa-tRNA-synth_I_CS"/>
</dbReference>
<protein>
    <recommendedName>
        <fullName evidence="15">Isoleucine--tRNA ligase</fullName>
        <ecNumber evidence="15">6.1.1.5</ecNumber>
    </recommendedName>
    <alternativeName>
        <fullName evidence="15">Isoleucyl-tRNA synthetase</fullName>
        <shortName evidence="15">IleRS</shortName>
    </alternativeName>
</protein>
<feature type="short sequence motif" description="'KMSKS' region" evidence="15">
    <location>
        <begin position="824"/>
        <end position="828"/>
    </location>
</feature>
<evidence type="ECO:0000256" key="1">
    <source>
        <dbReference type="ARBA" id="ARBA00001947"/>
    </source>
</evidence>
<keyword evidence="6 15" id="KW-0436">Ligase</keyword>
<keyword evidence="7 15" id="KW-0479">Metal-binding</keyword>
<dbReference type="Pfam" id="PF00300">
    <property type="entry name" value="His_Phos_1"/>
    <property type="match status" value="1"/>
</dbReference>
<dbReference type="GO" id="GO:0008270">
    <property type="term" value="F:zinc ion binding"/>
    <property type="evidence" value="ECO:0007669"/>
    <property type="project" value="UniProtKB-UniRule"/>
</dbReference>
<evidence type="ECO:0000256" key="4">
    <source>
        <dbReference type="ARBA" id="ARBA00011245"/>
    </source>
</evidence>